<dbReference type="InterPro" id="IPR020843">
    <property type="entry name" value="ER"/>
</dbReference>
<dbReference type="InterPro" id="IPR047122">
    <property type="entry name" value="Trans-enoyl_RdTase-like"/>
</dbReference>
<dbReference type="SUPFAM" id="SSF50129">
    <property type="entry name" value="GroES-like"/>
    <property type="match status" value="1"/>
</dbReference>
<dbReference type="CDD" id="cd08249">
    <property type="entry name" value="enoyl_reductase_like"/>
    <property type="match status" value="1"/>
</dbReference>
<dbReference type="Proteomes" id="UP001465976">
    <property type="component" value="Unassembled WGS sequence"/>
</dbReference>
<dbReference type="Pfam" id="PF00107">
    <property type="entry name" value="ADH_zinc_N"/>
    <property type="match status" value="1"/>
</dbReference>
<reference evidence="2 3" key="1">
    <citation type="submission" date="2024-02" db="EMBL/GenBank/DDBJ databases">
        <title>A draft genome for the cacao thread blight pathogen Marasmius crinis-equi.</title>
        <authorList>
            <person name="Cohen S.P."/>
            <person name="Baruah I.K."/>
            <person name="Amoako-Attah I."/>
            <person name="Bukari Y."/>
            <person name="Meinhardt L.W."/>
            <person name="Bailey B.A."/>
        </authorList>
    </citation>
    <scope>NUCLEOTIDE SEQUENCE [LARGE SCALE GENOMIC DNA]</scope>
    <source>
        <strain evidence="2 3">GH-76</strain>
    </source>
</reference>
<comment type="caution">
    <text evidence="2">The sequence shown here is derived from an EMBL/GenBank/DDBJ whole genome shotgun (WGS) entry which is preliminary data.</text>
</comment>
<protein>
    <recommendedName>
        <fullName evidence="1">Enoyl reductase (ER) domain-containing protein</fullName>
    </recommendedName>
</protein>
<dbReference type="InterPro" id="IPR036291">
    <property type="entry name" value="NAD(P)-bd_dom_sf"/>
</dbReference>
<name>A0ABR3FEF3_9AGAR</name>
<dbReference type="PANTHER" id="PTHR45348">
    <property type="entry name" value="HYPOTHETICAL OXIDOREDUCTASE (EUROFUNG)"/>
    <property type="match status" value="1"/>
</dbReference>
<gene>
    <name evidence="2" type="ORF">V5O48_008295</name>
</gene>
<evidence type="ECO:0000313" key="3">
    <source>
        <dbReference type="Proteomes" id="UP001465976"/>
    </source>
</evidence>
<dbReference type="Gene3D" id="3.90.180.10">
    <property type="entry name" value="Medium-chain alcohol dehydrogenases, catalytic domain"/>
    <property type="match status" value="1"/>
</dbReference>
<proteinExistence type="predicted"/>
<organism evidence="2 3">
    <name type="scientific">Marasmius crinis-equi</name>
    <dbReference type="NCBI Taxonomy" id="585013"/>
    <lineage>
        <taxon>Eukaryota</taxon>
        <taxon>Fungi</taxon>
        <taxon>Dikarya</taxon>
        <taxon>Basidiomycota</taxon>
        <taxon>Agaricomycotina</taxon>
        <taxon>Agaricomycetes</taxon>
        <taxon>Agaricomycetidae</taxon>
        <taxon>Agaricales</taxon>
        <taxon>Marasmiineae</taxon>
        <taxon>Marasmiaceae</taxon>
        <taxon>Marasmius</taxon>
    </lineage>
</organism>
<dbReference type="PANTHER" id="PTHR45348:SF2">
    <property type="entry name" value="ZINC-TYPE ALCOHOL DEHYDROGENASE-LIKE PROTEIN C2E1P3.01"/>
    <property type="match status" value="1"/>
</dbReference>
<dbReference type="SUPFAM" id="SSF51735">
    <property type="entry name" value="NAD(P)-binding Rossmann-fold domains"/>
    <property type="match status" value="2"/>
</dbReference>
<dbReference type="SMART" id="SM00829">
    <property type="entry name" value="PKS_ER"/>
    <property type="match status" value="1"/>
</dbReference>
<sequence>MPFQKALYLSQKQGPFVVSDRDIPTLGEAPDLLVKVHAAGINPLEWKIQQTGLFYELESDYPAVLGIDVAGEVISVGPGTANFDVGDRVLFQGQLKNDDFAGYQQFAKAPSDLATKIPSSLTYSQAATIPACFATAAMGLFSAPPKGAGLNPTLDESIKHPNTPVLIVGGSSSVGQYAIQLLKWGQFSPIITYASSKNTALLTSLGATHVIDRAVVSPSSLSSEVSKIIGGAGLKTIFVTVSDPETQEGGYACLAEEGTLIVITPPAPGIPQHGQQGEGGRKVCFIHGTATLNREFARVLFGEKLQGFLENGVIVTDDGMISNQPNKVEYVSGGLVGVQEGVERLRNNQVSGAKLVVMPQETKTMEDLFQVVHYDYLIALAGRNPSMRTTRSKPTALVSYKTRASHTRKPSPLVMSSQKVLYLPKKQGDFVVSDRNVPALAEIRELLVKIPKSLTYSEAATLPVAFSTAAMGLFSAPPKGAGNLNPTLDESLKYPNTPALVVGGSSCVGEYVIQLLKWARFTPIITYAFSKHASRLTSLGATDMIDRGVVPPSPLPTEVAKVTGGFPLKTALITIGDPETQVGSYEYRNTH</sequence>
<keyword evidence="3" id="KW-1185">Reference proteome</keyword>
<evidence type="ECO:0000259" key="1">
    <source>
        <dbReference type="SMART" id="SM00829"/>
    </source>
</evidence>
<evidence type="ECO:0000313" key="2">
    <source>
        <dbReference type="EMBL" id="KAL0573666.1"/>
    </source>
</evidence>
<dbReference type="InterPro" id="IPR011032">
    <property type="entry name" value="GroES-like_sf"/>
</dbReference>
<dbReference type="EMBL" id="JBAHYK010000477">
    <property type="protein sequence ID" value="KAL0573666.1"/>
    <property type="molecule type" value="Genomic_DNA"/>
</dbReference>
<dbReference type="InterPro" id="IPR013149">
    <property type="entry name" value="ADH-like_C"/>
</dbReference>
<dbReference type="InterPro" id="IPR013154">
    <property type="entry name" value="ADH-like_N"/>
</dbReference>
<dbReference type="Pfam" id="PF08240">
    <property type="entry name" value="ADH_N"/>
    <property type="match status" value="1"/>
</dbReference>
<dbReference type="Gene3D" id="3.40.50.720">
    <property type="entry name" value="NAD(P)-binding Rossmann-like Domain"/>
    <property type="match status" value="2"/>
</dbReference>
<accession>A0ABR3FEF3</accession>
<feature type="domain" description="Enoyl reductase (ER)" evidence="1">
    <location>
        <begin position="14"/>
        <end position="357"/>
    </location>
</feature>